<proteinExistence type="predicted"/>
<feature type="region of interest" description="Disordered" evidence="1">
    <location>
        <begin position="162"/>
        <end position="203"/>
    </location>
</feature>
<dbReference type="InterPro" id="IPR014756">
    <property type="entry name" value="Ig_E-set"/>
</dbReference>
<name>F1A4R8_DICPU</name>
<dbReference type="Pfam" id="PF01833">
    <property type="entry name" value="TIG"/>
    <property type="match status" value="1"/>
</dbReference>
<dbReference type="InterPro" id="IPR002909">
    <property type="entry name" value="IPT_dom"/>
</dbReference>
<feature type="non-terminal residue" evidence="6">
    <location>
        <position position="1"/>
    </location>
</feature>
<accession>F1A4R8</accession>
<keyword evidence="7" id="KW-1185">Reference proteome</keyword>
<evidence type="ECO:0008006" key="8">
    <source>
        <dbReference type="Google" id="ProtNLM"/>
    </source>
</evidence>
<dbReference type="KEGG" id="dpp:DICPUDRAFT_43761"/>
<keyword evidence="2" id="KW-0812">Transmembrane</keyword>
<dbReference type="EMBL" id="GL871539">
    <property type="protein sequence ID" value="EGC28810.1"/>
    <property type="molecule type" value="Genomic_DNA"/>
</dbReference>
<dbReference type="OMA" id="ITESCYI"/>
<dbReference type="RefSeq" id="XP_003294661.1">
    <property type="nucleotide sequence ID" value="XM_003294613.1"/>
</dbReference>
<sequence>CNSTCNESAGWGYCNTKTGECVCDRFYTGDSCGIPSHFLSSASSTSTKGGVVNLYGWFGSVNKNPSVSIGGLECNLHVINSSFVNCTIGPGSGTKSITVIQNGLSWTGDKMFYYTPETYSCPKDCSLNGVVNGYCNTTTGQCKCYIGWGGFDCNSKAPTGGGSGTGAGSTGATTGTPSPTKAPDIEVPGSNTTVDEGSGSTTINNQQTTYEISILSLVELDVTDDIVYTHNLTNKWRVSNETNNSNIHIFKQNITESCYITYTIEDIKEAKDYEFAGLALTLEKDSIKITINIVSYPFINSLNKLQLRLESLVGDSGTDTDNKCNDKETSIDKDLLDSNQLLNYVSISRNEKVLNGRFINRVLSDYRYSFITTSLIANSTLTNNKQSFIIALNLPHFKESLTIDPDFSVLVSPSFKKCSSSERASWVLPVAIVVPCVAVVILIVVGAFVIRNNRSTALMIKNKINLKRMTKQKRDELFMPSRG</sequence>
<evidence type="ECO:0000259" key="3">
    <source>
        <dbReference type="Pfam" id="PF00053"/>
    </source>
</evidence>
<feature type="compositionally biased region" description="Low complexity" evidence="1">
    <location>
        <begin position="170"/>
        <end position="182"/>
    </location>
</feature>
<dbReference type="CDD" id="cd00055">
    <property type="entry name" value="EGF_Lam"/>
    <property type="match status" value="1"/>
</dbReference>
<dbReference type="InterPro" id="IPR002049">
    <property type="entry name" value="LE_dom"/>
</dbReference>
<evidence type="ECO:0000313" key="6">
    <source>
        <dbReference type="EMBL" id="EGC28810.1"/>
    </source>
</evidence>
<evidence type="ECO:0000259" key="5">
    <source>
        <dbReference type="Pfam" id="PF22933"/>
    </source>
</evidence>
<feature type="domain" description="Laminin EGF-like" evidence="3">
    <location>
        <begin position="5"/>
        <end position="33"/>
    </location>
</feature>
<dbReference type="SUPFAM" id="SSF81296">
    <property type="entry name" value="E set domains"/>
    <property type="match status" value="1"/>
</dbReference>
<evidence type="ECO:0000256" key="2">
    <source>
        <dbReference type="SAM" id="Phobius"/>
    </source>
</evidence>
<dbReference type="Pfam" id="PF22933">
    <property type="entry name" value="ComC_SSD"/>
    <property type="match status" value="1"/>
</dbReference>
<feature type="domain" description="ComC supersandwich" evidence="5">
    <location>
        <begin position="189"/>
        <end position="410"/>
    </location>
</feature>
<feature type="domain" description="Laminin EGF-like" evidence="3">
    <location>
        <begin position="124"/>
        <end position="155"/>
    </location>
</feature>
<dbReference type="Proteomes" id="UP000001064">
    <property type="component" value="Unassembled WGS sequence"/>
</dbReference>
<gene>
    <name evidence="6" type="ORF">DICPUDRAFT_43761</name>
</gene>
<protein>
    <recommendedName>
        <fullName evidence="8">EGF-like domain-containing protein</fullName>
    </recommendedName>
</protein>
<dbReference type="InterPro" id="IPR013783">
    <property type="entry name" value="Ig-like_fold"/>
</dbReference>
<dbReference type="eggNOG" id="KOG1225">
    <property type="taxonomic scope" value="Eukaryota"/>
</dbReference>
<feature type="domain" description="IPT/TIG" evidence="4">
    <location>
        <begin position="43"/>
        <end position="110"/>
    </location>
</feature>
<organism evidence="6 7">
    <name type="scientific">Dictyostelium purpureum</name>
    <name type="common">Slime mold</name>
    <dbReference type="NCBI Taxonomy" id="5786"/>
    <lineage>
        <taxon>Eukaryota</taxon>
        <taxon>Amoebozoa</taxon>
        <taxon>Evosea</taxon>
        <taxon>Eumycetozoa</taxon>
        <taxon>Dictyostelia</taxon>
        <taxon>Dictyosteliales</taxon>
        <taxon>Dictyosteliaceae</taxon>
        <taxon>Dictyostelium</taxon>
    </lineage>
</organism>
<feature type="transmembrane region" description="Helical" evidence="2">
    <location>
        <begin position="426"/>
        <end position="450"/>
    </location>
</feature>
<dbReference type="VEuPathDB" id="AmoebaDB:DICPUDRAFT_43761"/>
<dbReference type="AlphaFoldDB" id="F1A4R8"/>
<dbReference type="STRING" id="5786.F1A4R8"/>
<dbReference type="PANTHER" id="PTHR24032">
    <property type="entry name" value="EGF-LIKE DOMAIN-CONTAINING PROTEIN-RELATED-RELATED"/>
    <property type="match status" value="1"/>
</dbReference>
<evidence type="ECO:0000313" key="7">
    <source>
        <dbReference type="Proteomes" id="UP000001064"/>
    </source>
</evidence>
<dbReference type="OrthoDB" id="26095at2759"/>
<dbReference type="GeneID" id="10507194"/>
<feature type="compositionally biased region" description="Polar residues" evidence="1">
    <location>
        <begin position="189"/>
        <end position="203"/>
    </location>
</feature>
<dbReference type="Pfam" id="PF00053">
    <property type="entry name" value="EGF_laminin"/>
    <property type="match status" value="2"/>
</dbReference>
<dbReference type="InterPro" id="IPR054484">
    <property type="entry name" value="ComC_SSD"/>
</dbReference>
<reference evidence="7" key="1">
    <citation type="journal article" date="2011" name="Genome Biol.">
        <title>Comparative genomics of the social amoebae Dictyostelium discoideum and Dictyostelium purpureum.</title>
        <authorList>
            <consortium name="US DOE Joint Genome Institute (JGI-PGF)"/>
            <person name="Sucgang R."/>
            <person name="Kuo A."/>
            <person name="Tian X."/>
            <person name="Salerno W."/>
            <person name="Parikh A."/>
            <person name="Feasley C.L."/>
            <person name="Dalin E."/>
            <person name="Tu H."/>
            <person name="Huang E."/>
            <person name="Barry K."/>
            <person name="Lindquist E."/>
            <person name="Shapiro H."/>
            <person name="Bruce D."/>
            <person name="Schmutz J."/>
            <person name="Salamov A."/>
            <person name="Fey P."/>
            <person name="Gaudet P."/>
            <person name="Anjard C."/>
            <person name="Babu M.M."/>
            <person name="Basu S."/>
            <person name="Bushmanova Y."/>
            <person name="van der Wel H."/>
            <person name="Katoh-Kurasawa M."/>
            <person name="Dinh C."/>
            <person name="Coutinho P.M."/>
            <person name="Saito T."/>
            <person name="Elias M."/>
            <person name="Schaap P."/>
            <person name="Kay R.R."/>
            <person name="Henrissat B."/>
            <person name="Eichinger L."/>
            <person name="Rivero F."/>
            <person name="Putnam N.H."/>
            <person name="West C.M."/>
            <person name="Loomis W.F."/>
            <person name="Chisholm R.L."/>
            <person name="Shaulsky G."/>
            <person name="Strassmann J.E."/>
            <person name="Queller D.C."/>
            <person name="Kuspa A."/>
            <person name="Grigoriev I.V."/>
        </authorList>
    </citation>
    <scope>NUCLEOTIDE SEQUENCE [LARGE SCALE GENOMIC DNA]</scope>
    <source>
        <strain evidence="7">QSDP1</strain>
    </source>
</reference>
<evidence type="ECO:0000256" key="1">
    <source>
        <dbReference type="SAM" id="MobiDB-lite"/>
    </source>
</evidence>
<dbReference type="PANTHER" id="PTHR24032:SF14">
    <property type="entry name" value="EGF-LIKE DOMAIN-CONTAINING PROTEIN-RELATED"/>
    <property type="match status" value="1"/>
</dbReference>
<keyword evidence="2" id="KW-1133">Transmembrane helix</keyword>
<evidence type="ECO:0000259" key="4">
    <source>
        <dbReference type="Pfam" id="PF01833"/>
    </source>
</evidence>
<dbReference type="InParanoid" id="F1A4R8"/>
<keyword evidence="2" id="KW-0472">Membrane</keyword>
<dbReference type="Gene3D" id="2.60.40.10">
    <property type="entry name" value="Immunoglobulins"/>
    <property type="match status" value="1"/>
</dbReference>
<dbReference type="InterPro" id="IPR053331">
    <property type="entry name" value="EGF-like_comC"/>
</dbReference>